<accession>A0A1S1J2J6</accession>
<keyword evidence="4" id="KW-1185">Reference proteome</keyword>
<evidence type="ECO:0000313" key="1">
    <source>
        <dbReference type="EMBL" id="OHT43689.1"/>
    </source>
</evidence>
<dbReference type="EMBL" id="MUHG01000020">
    <property type="protein sequence ID" value="OXB18926.1"/>
    <property type="molecule type" value="Genomic_DNA"/>
</dbReference>
<gene>
    <name evidence="2" type="ORF">B0A71_13840</name>
    <name evidence="1" type="ORF">BHE19_18135</name>
</gene>
<proteinExistence type="predicted"/>
<dbReference type="AlphaFoldDB" id="A0A1S1J2J6"/>
<protein>
    <submittedName>
        <fullName evidence="1">Uncharacterized protein</fullName>
    </submittedName>
</protein>
<sequence>MGMDSIYEKTRTLDVMSQLNSLHLSEWAKPRNEATMLKAVFGSARDTMDYLDLAAKSSNSVKDAFASISERTMSFMHQYDGALKTTMLQASIDQIMNGAAFRSSAASASLAALAGQTSISMQWNEASRMAQQANSVSKSLVSLQAEEILRLKDYVARGQLSAAAQDRDALENRDIREVVTESVERYVSNVESAIAEIAEMQDEDLSEVAFDFETAIRQDAAVGAATPLALFVLENVLATYNKALELLSGSGHISEDFLQELLKTTNPDSSNFSIISYIFVQLVMTWSLTYGYEFTKDKITDKPALSGSPINARTIGYKTVFAKAHANSRTVCEISEGTEVQLHNVKGKYIYIKFLHDTGLKEGYALNNGFERV</sequence>
<dbReference type="Proteomes" id="UP000198319">
    <property type="component" value="Unassembled WGS sequence"/>
</dbReference>
<reference evidence="1" key="1">
    <citation type="submission" date="2016-09" db="EMBL/GenBank/DDBJ databases">
        <authorList>
            <person name="Capua I."/>
            <person name="De Benedictis P."/>
            <person name="Joannis T."/>
            <person name="Lombin L.H."/>
            <person name="Cattoli G."/>
        </authorList>
    </citation>
    <scope>NUCLEOTIDE SEQUENCE [LARGE SCALE GENOMIC DNA]</scope>
    <source>
        <strain evidence="1">MSU</strain>
    </source>
</reference>
<evidence type="ECO:0000313" key="2">
    <source>
        <dbReference type="EMBL" id="OXB18926.1"/>
    </source>
</evidence>
<dbReference type="Proteomes" id="UP000180252">
    <property type="component" value="Unassembled WGS sequence"/>
</dbReference>
<reference evidence="3" key="2">
    <citation type="submission" date="2016-09" db="EMBL/GenBank/DDBJ databases">
        <authorList>
            <person name="Chen S."/>
            <person name="Walker E."/>
        </authorList>
    </citation>
    <scope>NUCLEOTIDE SEQUENCE [LARGE SCALE GENOMIC DNA]</scope>
    <source>
        <strain evidence="3">MSU</strain>
    </source>
</reference>
<evidence type="ECO:0000313" key="3">
    <source>
        <dbReference type="Proteomes" id="UP000180252"/>
    </source>
</evidence>
<name>A0A1S1J2J6_9FLAO</name>
<reference evidence="2 4" key="3">
    <citation type="submission" date="2016-11" db="EMBL/GenBank/DDBJ databases">
        <title>Whole genomes of Flavobacteriaceae.</title>
        <authorList>
            <person name="Stine C."/>
            <person name="Li C."/>
            <person name="Tadesse D."/>
        </authorList>
    </citation>
    <scope>NUCLEOTIDE SEQUENCE [LARGE SCALE GENOMIC DNA]</scope>
    <source>
        <strain evidence="2 4">ATCC BAA-2541</strain>
    </source>
</reference>
<organism evidence="1 3">
    <name type="scientific">Flavobacterium tructae</name>
    <dbReference type="NCBI Taxonomy" id="1114873"/>
    <lineage>
        <taxon>Bacteria</taxon>
        <taxon>Pseudomonadati</taxon>
        <taxon>Bacteroidota</taxon>
        <taxon>Flavobacteriia</taxon>
        <taxon>Flavobacteriales</taxon>
        <taxon>Flavobacteriaceae</taxon>
        <taxon>Flavobacterium</taxon>
    </lineage>
</organism>
<comment type="caution">
    <text evidence="1">The sequence shown here is derived from an EMBL/GenBank/DDBJ whole genome shotgun (WGS) entry which is preliminary data.</text>
</comment>
<dbReference type="EMBL" id="MIKE01000027">
    <property type="protein sequence ID" value="OHT43689.1"/>
    <property type="molecule type" value="Genomic_DNA"/>
</dbReference>
<evidence type="ECO:0000313" key="4">
    <source>
        <dbReference type="Proteomes" id="UP000198319"/>
    </source>
</evidence>